<reference evidence="9 10" key="1">
    <citation type="submission" date="2018-06" db="EMBL/GenBank/DDBJ databases">
        <title>Natronomonas sp. F16-60 a new haloarchaeon isolated from a solar saltern of Isla Cristina, Huelva, Spain.</title>
        <authorList>
            <person name="Duran-Viseras A."/>
            <person name="Sanchez-Porro C."/>
            <person name="Ventosa A."/>
        </authorList>
    </citation>
    <scope>NUCLEOTIDE SEQUENCE [LARGE SCALE GENOMIC DNA]</scope>
    <source>
        <strain evidence="9 10">F16-60</strain>
    </source>
</reference>
<evidence type="ECO:0000256" key="6">
    <source>
        <dbReference type="SAM" id="MobiDB-lite"/>
    </source>
</evidence>
<comment type="subcellular location">
    <subcellularLocation>
        <location evidence="1">Membrane</location>
        <topology evidence="1">Multi-pass membrane protein</topology>
    </subcellularLocation>
</comment>
<dbReference type="InterPro" id="IPR036259">
    <property type="entry name" value="MFS_trans_sf"/>
</dbReference>
<evidence type="ECO:0000256" key="2">
    <source>
        <dbReference type="ARBA" id="ARBA00022448"/>
    </source>
</evidence>
<evidence type="ECO:0000256" key="5">
    <source>
        <dbReference type="ARBA" id="ARBA00023136"/>
    </source>
</evidence>
<dbReference type="InterPro" id="IPR050930">
    <property type="entry name" value="MFS_Vesicular_Transporter"/>
</dbReference>
<feature type="domain" description="Major facilitator superfamily (MFS) profile" evidence="8">
    <location>
        <begin position="34"/>
        <end position="437"/>
    </location>
</feature>
<dbReference type="FunCoup" id="A0A554NE58">
    <property type="interactions" value="67"/>
</dbReference>
<keyword evidence="5 7" id="KW-0472">Membrane</keyword>
<feature type="transmembrane region" description="Helical" evidence="7">
    <location>
        <begin position="291"/>
        <end position="311"/>
    </location>
</feature>
<feature type="transmembrane region" description="Helical" evidence="7">
    <location>
        <begin position="62"/>
        <end position="80"/>
    </location>
</feature>
<feature type="region of interest" description="Disordered" evidence="6">
    <location>
        <begin position="1"/>
        <end position="29"/>
    </location>
</feature>
<name>A0A554NE58_9EURY</name>
<feature type="transmembrane region" description="Helical" evidence="7">
    <location>
        <begin position="208"/>
        <end position="229"/>
    </location>
</feature>
<keyword evidence="10" id="KW-1185">Reference proteome</keyword>
<accession>A0A554NE58</accession>
<dbReference type="InParanoid" id="A0A554NE58"/>
<keyword evidence="4 7" id="KW-1133">Transmembrane helix</keyword>
<protein>
    <submittedName>
        <fullName evidence="9">MFS transporter</fullName>
    </submittedName>
</protein>
<gene>
    <name evidence="9" type="ORF">DP107_00395</name>
</gene>
<feature type="transmembrane region" description="Helical" evidence="7">
    <location>
        <begin position="140"/>
        <end position="164"/>
    </location>
</feature>
<dbReference type="InterPro" id="IPR020846">
    <property type="entry name" value="MFS_dom"/>
</dbReference>
<evidence type="ECO:0000256" key="3">
    <source>
        <dbReference type="ARBA" id="ARBA00022692"/>
    </source>
</evidence>
<dbReference type="GO" id="GO:0016020">
    <property type="term" value="C:membrane"/>
    <property type="evidence" value="ECO:0007669"/>
    <property type="project" value="UniProtKB-SubCell"/>
</dbReference>
<feature type="transmembrane region" description="Helical" evidence="7">
    <location>
        <begin position="101"/>
        <end position="120"/>
    </location>
</feature>
<feature type="transmembrane region" description="Helical" evidence="7">
    <location>
        <begin position="386"/>
        <end position="407"/>
    </location>
</feature>
<dbReference type="InterPro" id="IPR011701">
    <property type="entry name" value="MFS"/>
</dbReference>
<dbReference type="CDD" id="cd17325">
    <property type="entry name" value="MFS_MdtG_SLC18_like"/>
    <property type="match status" value="1"/>
</dbReference>
<sequence>MVEQGGDVDGTPDAPTAGSGPDRGDSGDHSVRTVAVAVTGGVFLGGVATGVAFPTLPLLDQVLGISAVMLGVILAANRIARLIMNTPAGQVIDERGARTPMIAGLFVQGLAPFGYVVGLYTPAVDLTTLPVVGTVSAPGLVFVLSRAFWGVGSAFVFVGAFAIITGVTTESTRGKWTGYMRGGQSLGFPAGLVVGGVLTDVYDVQTAFLVAGTLALLAGVVAVVVLPDVRASAGARVPLRELPALARSTPGVVPIGVANGTIRLLFGGVLLTTAVKYAAELELTAGSLTAAGVSGLMMGGGVVVASVATVVSGRLSDRVDRRALVTLPAFALLAVGFAALAFVPSFLGVAAGVALVGAGTGGSGPALLATLGDIAPAGETGKFGGLYNVFGDIGLSIGPLIAFPAVAAVGYGATYLACAGLAVGCLLLVNATLLGTGTDGDPTLDADAPGPAATTPDPDPNTDDD</sequence>
<dbReference type="OrthoDB" id="177106at2157"/>
<feature type="transmembrane region" description="Helical" evidence="7">
    <location>
        <begin position="323"/>
        <end position="343"/>
    </location>
</feature>
<evidence type="ECO:0000313" key="9">
    <source>
        <dbReference type="EMBL" id="TSD15684.1"/>
    </source>
</evidence>
<feature type="transmembrane region" description="Helical" evidence="7">
    <location>
        <begin position="250"/>
        <end position="271"/>
    </location>
</feature>
<feature type="transmembrane region" description="Helical" evidence="7">
    <location>
        <begin position="349"/>
        <end position="374"/>
    </location>
</feature>
<evidence type="ECO:0000256" key="4">
    <source>
        <dbReference type="ARBA" id="ARBA00022989"/>
    </source>
</evidence>
<dbReference type="PANTHER" id="PTHR23506:SF23">
    <property type="entry name" value="GH10249P"/>
    <property type="match status" value="1"/>
</dbReference>
<dbReference type="AlphaFoldDB" id="A0A554NE58"/>
<evidence type="ECO:0000256" key="7">
    <source>
        <dbReference type="SAM" id="Phobius"/>
    </source>
</evidence>
<feature type="region of interest" description="Disordered" evidence="6">
    <location>
        <begin position="440"/>
        <end position="465"/>
    </location>
</feature>
<evidence type="ECO:0000313" key="10">
    <source>
        <dbReference type="Proteomes" id="UP000319894"/>
    </source>
</evidence>
<dbReference type="SUPFAM" id="SSF103473">
    <property type="entry name" value="MFS general substrate transporter"/>
    <property type="match status" value="1"/>
</dbReference>
<dbReference type="Gene3D" id="1.20.1250.20">
    <property type="entry name" value="MFS general substrate transporter like domains"/>
    <property type="match status" value="1"/>
</dbReference>
<dbReference type="EMBL" id="QMDX01000001">
    <property type="protein sequence ID" value="TSD15684.1"/>
    <property type="molecule type" value="Genomic_DNA"/>
</dbReference>
<feature type="transmembrane region" description="Helical" evidence="7">
    <location>
        <begin position="413"/>
        <end position="434"/>
    </location>
</feature>
<dbReference type="Proteomes" id="UP000319894">
    <property type="component" value="Unassembled WGS sequence"/>
</dbReference>
<feature type="compositionally biased region" description="Low complexity" evidence="6">
    <location>
        <begin position="440"/>
        <end position="456"/>
    </location>
</feature>
<organism evidence="9 10">
    <name type="scientific">Haloglomus irregulare</name>
    <dbReference type="NCBI Taxonomy" id="2234134"/>
    <lineage>
        <taxon>Archaea</taxon>
        <taxon>Methanobacteriati</taxon>
        <taxon>Methanobacteriota</taxon>
        <taxon>Stenosarchaea group</taxon>
        <taxon>Halobacteria</taxon>
        <taxon>Halobacteriales</taxon>
        <taxon>Natronomonadaceae</taxon>
        <taxon>Haloglomus</taxon>
    </lineage>
</organism>
<dbReference type="RefSeq" id="WP_144260159.1">
    <property type="nucleotide sequence ID" value="NZ_QMDX01000001.1"/>
</dbReference>
<keyword evidence="2" id="KW-0813">Transport</keyword>
<evidence type="ECO:0000259" key="8">
    <source>
        <dbReference type="PROSITE" id="PS50850"/>
    </source>
</evidence>
<comment type="caution">
    <text evidence="9">The sequence shown here is derived from an EMBL/GenBank/DDBJ whole genome shotgun (WGS) entry which is preliminary data.</text>
</comment>
<feature type="transmembrane region" description="Helical" evidence="7">
    <location>
        <begin position="33"/>
        <end position="56"/>
    </location>
</feature>
<dbReference type="PROSITE" id="PS50850">
    <property type="entry name" value="MFS"/>
    <property type="match status" value="1"/>
</dbReference>
<evidence type="ECO:0000256" key="1">
    <source>
        <dbReference type="ARBA" id="ARBA00004141"/>
    </source>
</evidence>
<dbReference type="GO" id="GO:0022857">
    <property type="term" value="F:transmembrane transporter activity"/>
    <property type="evidence" value="ECO:0007669"/>
    <property type="project" value="InterPro"/>
</dbReference>
<dbReference type="PANTHER" id="PTHR23506">
    <property type="entry name" value="GH10249P"/>
    <property type="match status" value="1"/>
</dbReference>
<feature type="transmembrane region" description="Helical" evidence="7">
    <location>
        <begin position="185"/>
        <end position="202"/>
    </location>
</feature>
<keyword evidence="3 7" id="KW-0812">Transmembrane</keyword>
<proteinExistence type="predicted"/>
<dbReference type="Pfam" id="PF07690">
    <property type="entry name" value="MFS_1"/>
    <property type="match status" value="1"/>
</dbReference>